<dbReference type="SMART" id="SM00860">
    <property type="entry name" value="SMI1_KNR4"/>
    <property type="match status" value="1"/>
</dbReference>
<dbReference type="RefSeq" id="WP_378291185.1">
    <property type="nucleotide sequence ID" value="NZ_JBHSON010000124.1"/>
</dbReference>
<dbReference type="EMBL" id="JBHSON010000124">
    <property type="protein sequence ID" value="MFC5753789.1"/>
    <property type="molecule type" value="Genomic_DNA"/>
</dbReference>
<dbReference type="Proteomes" id="UP001596074">
    <property type="component" value="Unassembled WGS sequence"/>
</dbReference>
<sequence length="169" mass="18642">MADFEDVKLTFWAEDGYGVQSPLTEEAVGEAERELALRLPALLLDLLSVQNGGEVAEAWDAFPTDEPNSWSPDHVPFPDLLGIGRREGTLSLLDTPYLTQEWGLPSPVVLLSGDGHYWIALDYRASGVDREPSVTWLDADRGTELALAPDFRSFVEGLVPSGMFDDDFE</sequence>
<evidence type="ECO:0000259" key="1">
    <source>
        <dbReference type="SMART" id="SM00860"/>
    </source>
</evidence>
<keyword evidence="3" id="KW-1185">Reference proteome</keyword>
<reference evidence="3" key="1">
    <citation type="journal article" date="2019" name="Int. J. Syst. Evol. Microbiol.">
        <title>The Global Catalogue of Microorganisms (GCM) 10K type strain sequencing project: providing services to taxonomists for standard genome sequencing and annotation.</title>
        <authorList>
            <consortium name="The Broad Institute Genomics Platform"/>
            <consortium name="The Broad Institute Genome Sequencing Center for Infectious Disease"/>
            <person name="Wu L."/>
            <person name="Ma J."/>
        </authorList>
    </citation>
    <scope>NUCLEOTIDE SEQUENCE [LARGE SCALE GENOMIC DNA]</scope>
    <source>
        <strain evidence="3">KCTC 42087</strain>
    </source>
</reference>
<proteinExistence type="predicted"/>
<gene>
    <name evidence="2" type="ORF">ACFPZN_49920</name>
</gene>
<dbReference type="InterPro" id="IPR037883">
    <property type="entry name" value="Knr4/Smi1-like_sf"/>
</dbReference>
<protein>
    <submittedName>
        <fullName evidence="2">SMI1/KNR4 family protein</fullName>
    </submittedName>
</protein>
<evidence type="ECO:0000313" key="3">
    <source>
        <dbReference type="Proteomes" id="UP001596074"/>
    </source>
</evidence>
<organism evidence="2 3">
    <name type="scientific">Actinomadura rugatobispora</name>
    <dbReference type="NCBI Taxonomy" id="1994"/>
    <lineage>
        <taxon>Bacteria</taxon>
        <taxon>Bacillati</taxon>
        <taxon>Actinomycetota</taxon>
        <taxon>Actinomycetes</taxon>
        <taxon>Streptosporangiales</taxon>
        <taxon>Thermomonosporaceae</taxon>
        <taxon>Actinomadura</taxon>
    </lineage>
</organism>
<feature type="domain" description="Knr4/Smi1-like" evidence="1">
    <location>
        <begin position="22"/>
        <end position="157"/>
    </location>
</feature>
<dbReference type="SUPFAM" id="SSF160631">
    <property type="entry name" value="SMI1/KNR4-like"/>
    <property type="match status" value="1"/>
</dbReference>
<dbReference type="Pfam" id="PF09346">
    <property type="entry name" value="SMI1_KNR4"/>
    <property type="match status" value="1"/>
</dbReference>
<name>A0ABW1AGX6_9ACTN</name>
<evidence type="ECO:0000313" key="2">
    <source>
        <dbReference type="EMBL" id="MFC5753789.1"/>
    </source>
</evidence>
<dbReference type="InterPro" id="IPR018958">
    <property type="entry name" value="Knr4/Smi1-like_dom"/>
</dbReference>
<comment type="caution">
    <text evidence="2">The sequence shown here is derived from an EMBL/GenBank/DDBJ whole genome shotgun (WGS) entry which is preliminary data.</text>
</comment>
<dbReference type="Gene3D" id="3.40.1580.10">
    <property type="entry name" value="SMI1/KNR4-like"/>
    <property type="match status" value="1"/>
</dbReference>
<accession>A0ABW1AGX6</accession>